<protein>
    <recommendedName>
        <fullName evidence="11">Non-specific serine/threonine protein kinase</fullName>
    </recommendedName>
</protein>
<reference evidence="9 10" key="1">
    <citation type="submission" date="2016-10" db="EMBL/GenBank/DDBJ databases">
        <authorList>
            <person name="Cai Z."/>
        </authorList>
    </citation>
    <scope>NUCLEOTIDE SEQUENCE [LARGE SCALE GENOMIC DNA]</scope>
</reference>
<gene>
    <name evidence="9" type="ORF">BQ4739_LOCUS1553</name>
</gene>
<evidence type="ECO:0000259" key="8">
    <source>
        <dbReference type="PROSITE" id="PS50222"/>
    </source>
</evidence>
<evidence type="ECO:0000256" key="6">
    <source>
        <dbReference type="ARBA" id="ARBA00022840"/>
    </source>
</evidence>
<keyword evidence="3" id="KW-0547">Nucleotide-binding</keyword>
<keyword evidence="2" id="KW-0808">Transferase</keyword>
<dbReference type="PANTHER" id="PTHR24349">
    <property type="entry name" value="SERINE/THREONINE-PROTEIN KINASE"/>
    <property type="match status" value="1"/>
</dbReference>
<keyword evidence="4" id="KW-0418">Kinase</keyword>
<dbReference type="GO" id="GO:0005524">
    <property type="term" value="F:ATP binding"/>
    <property type="evidence" value="ECO:0007669"/>
    <property type="project" value="UniProtKB-KW"/>
</dbReference>
<dbReference type="SMART" id="SM00054">
    <property type="entry name" value="EFh"/>
    <property type="match status" value="4"/>
</dbReference>
<name>A0A383V5X8_TETOB</name>
<dbReference type="InterPro" id="IPR011009">
    <property type="entry name" value="Kinase-like_dom_sf"/>
</dbReference>
<dbReference type="Gene3D" id="1.10.238.10">
    <property type="entry name" value="EF-hand"/>
    <property type="match status" value="1"/>
</dbReference>
<dbReference type="GO" id="GO:0005509">
    <property type="term" value="F:calcium ion binding"/>
    <property type="evidence" value="ECO:0007669"/>
    <property type="project" value="InterPro"/>
</dbReference>
<feature type="domain" description="EF-hand" evidence="8">
    <location>
        <begin position="451"/>
        <end position="486"/>
    </location>
</feature>
<sequence>MGCSQSHLCVSTISQQPGEPSLAGINKSVNGSRSGFRQFTADPAKAEEAACIRAKAVAAAEKLLAANKAVNYRDTYVRATLVSYGGSCRVFTAVNKHTNRSVAIKTIAKSTKNAELQRARVLQEIGAMLRVQHHPHAVKLLDVFEDSKGYQLVMPLLKGGELFEHVASRRATLTEATAATMARSLLQYLAHAHGLGVAHMDIKPENIMFDCEGPSGALKVIDLGSAEFVLQGEEVPHAFGTVRYSSPEMAAHSAGPASDVWSVGVVLCQVLTGRVPFLKDNDVETLAYIKKGPEVKFSGSTWRSISEPAKDCIRLMLCPQPQQRPSASQLLSHPWLAAVAPQTAIAPHIVHQLQLFAGLSRARRVMLGVAANSISGSEASMMVKHFLAFDRDFNGTLDLQELALATKQAAPDLSERELQRLFTALDVDNTGSVDAQEFFAGVLQVALQPHQTRTLLEASFKSLDRASKGHITKADLTEGLRIASPGVFEALHSSGSLESELDEEFAALDANGDGVVTLEEFRAALSCPVPAVRQQQPSPLGRPLDAWLPAGTAW</sequence>
<dbReference type="Gene3D" id="3.30.200.20">
    <property type="entry name" value="Phosphorylase Kinase, domain 1"/>
    <property type="match status" value="1"/>
</dbReference>
<accession>A0A383V5X8</accession>
<dbReference type="PROSITE" id="PS00108">
    <property type="entry name" value="PROTEIN_KINASE_ST"/>
    <property type="match status" value="1"/>
</dbReference>
<keyword evidence="1" id="KW-0723">Serine/threonine-protein kinase</keyword>
<dbReference type="InterPro" id="IPR011992">
    <property type="entry name" value="EF-hand-dom_pair"/>
</dbReference>
<dbReference type="STRING" id="3088.A0A383V5X8"/>
<dbReference type="Proteomes" id="UP000256970">
    <property type="component" value="Unassembled WGS sequence"/>
</dbReference>
<dbReference type="SUPFAM" id="SSF47473">
    <property type="entry name" value="EF-hand"/>
    <property type="match status" value="1"/>
</dbReference>
<dbReference type="AlphaFoldDB" id="A0A383V5X8"/>
<feature type="domain" description="EF-hand" evidence="8">
    <location>
        <begin position="496"/>
        <end position="531"/>
    </location>
</feature>
<feature type="domain" description="Protein kinase" evidence="7">
    <location>
        <begin position="76"/>
        <end position="336"/>
    </location>
</feature>
<evidence type="ECO:0000256" key="1">
    <source>
        <dbReference type="ARBA" id="ARBA00022527"/>
    </source>
</evidence>
<dbReference type="SUPFAM" id="SSF56112">
    <property type="entry name" value="Protein kinase-like (PK-like)"/>
    <property type="match status" value="1"/>
</dbReference>
<evidence type="ECO:0000256" key="5">
    <source>
        <dbReference type="ARBA" id="ARBA00022837"/>
    </source>
</evidence>
<proteinExistence type="predicted"/>
<dbReference type="Gene3D" id="1.10.510.10">
    <property type="entry name" value="Transferase(Phosphotransferase) domain 1"/>
    <property type="match status" value="1"/>
</dbReference>
<evidence type="ECO:0000259" key="7">
    <source>
        <dbReference type="PROSITE" id="PS50011"/>
    </source>
</evidence>
<evidence type="ECO:0000256" key="2">
    <source>
        <dbReference type="ARBA" id="ARBA00022679"/>
    </source>
</evidence>
<evidence type="ECO:0000313" key="10">
    <source>
        <dbReference type="Proteomes" id="UP000256970"/>
    </source>
</evidence>
<dbReference type="GO" id="GO:0004674">
    <property type="term" value="F:protein serine/threonine kinase activity"/>
    <property type="evidence" value="ECO:0007669"/>
    <property type="project" value="UniProtKB-KW"/>
</dbReference>
<evidence type="ECO:0000256" key="3">
    <source>
        <dbReference type="ARBA" id="ARBA00022741"/>
    </source>
</evidence>
<dbReference type="InterPro" id="IPR002048">
    <property type="entry name" value="EF_hand_dom"/>
</dbReference>
<dbReference type="PROSITE" id="PS50011">
    <property type="entry name" value="PROTEIN_KINASE_DOM"/>
    <property type="match status" value="1"/>
</dbReference>
<dbReference type="InterPro" id="IPR018247">
    <property type="entry name" value="EF_Hand_1_Ca_BS"/>
</dbReference>
<evidence type="ECO:0008006" key="11">
    <source>
        <dbReference type="Google" id="ProtNLM"/>
    </source>
</evidence>
<dbReference type="Pfam" id="PF13499">
    <property type="entry name" value="EF-hand_7"/>
    <property type="match status" value="1"/>
</dbReference>
<feature type="domain" description="EF-hand" evidence="8">
    <location>
        <begin position="377"/>
        <end position="412"/>
    </location>
</feature>
<dbReference type="PROSITE" id="PS00018">
    <property type="entry name" value="EF_HAND_1"/>
    <property type="match status" value="2"/>
</dbReference>
<dbReference type="Pfam" id="PF13202">
    <property type="entry name" value="EF-hand_5"/>
    <property type="match status" value="1"/>
</dbReference>
<dbReference type="Pfam" id="PF13833">
    <property type="entry name" value="EF-hand_8"/>
    <property type="match status" value="1"/>
</dbReference>
<evidence type="ECO:0000313" key="9">
    <source>
        <dbReference type="EMBL" id="SZX61018.1"/>
    </source>
</evidence>
<dbReference type="SMART" id="SM00220">
    <property type="entry name" value="S_TKc"/>
    <property type="match status" value="1"/>
</dbReference>
<keyword evidence="5" id="KW-0106">Calcium</keyword>
<dbReference type="Pfam" id="PF00069">
    <property type="entry name" value="Pkinase"/>
    <property type="match status" value="1"/>
</dbReference>
<dbReference type="PROSITE" id="PS50222">
    <property type="entry name" value="EF_HAND_2"/>
    <property type="match status" value="4"/>
</dbReference>
<organism evidence="9 10">
    <name type="scientific">Tetradesmus obliquus</name>
    <name type="common">Green alga</name>
    <name type="synonym">Acutodesmus obliquus</name>
    <dbReference type="NCBI Taxonomy" id="3088"/>
    <lineage>
        <taxon>Eukaryota</taxon>
        <taxon>Viridiplantae</taxon>
        <taxon>Chlorophyta</taxon>
        <taxon>core chlorophytes</taxon>
        <taxon>Chlorophyceae</taxon>
        <taxon>CS clade</taxon>
        <taxon>Sphaeropleales</taxon>
        <taxon>Scenedesmaceae</taxon>
        <taxon>Tetradesmus</taxon>
    </lineage>
</organism>
<dbReference type="InterPro" id="IPR008271">
    <property type="entry name" value="Ser/Thr_kinase_AS"/>
</dbReference>
<feature type="domain" description="EF-hand" evidence="8">
    <location>
        <begin position="413"/>
        <end position="448"/>
    </location>
</feature>
<dbReference type="InterPro" id="IPR000719">
    <property type="entry name" value="Prot_kinase_dom"/>
</dbReference>
<keyword evidence="10" id="KW-1185">Reference proteome</keyword>
<evidence type="ECO:0000256" key="4">
    <source>
        <dbReference type="ARBA" id="ARBA00022777"/>
    </source>
</evidence>
<keyword evidence="6" id="KW-0067">ATP-binding</keyword>
<dbReference type="EMBL" id="FNXT01000118">
    <property type="protein sequence ID" value="SZX61018.1"/>
    <property type="molecule type" value="Genomic_DNA"/>
</dbReference>
<dbReference type="InterPro" id="IPR050205">
    <property type="entry name" value="CDPK_Ser/Thr_kinases"/>
</dbReference>